<dbReference type="Pfam" id="PF01926">
    <property type="entry name" value="MMR_HSR1"/>
    <property type="match status" value="1"/>
</dbReference>
<feature type="domain" description="G" evidence="2">
    <location>
        <begin position="51"/>
        <end position="164"/>
    </location>
</feature>
<keyword evidence="4" id="KW-1185">Reference proteome</keyword>
<dbReference type="Gene3D" id="3.40.50.300">
    <property type="entry name" value="P-loop containing nucleotide triphosphate hydrolases"/>
    <property type="match status" value="1"/>
</dbReference>
<protein>
    <recommendedName>
        <fullName evidence="2">G domain-containing protein</fullName>
    </recommendedName>
</protein>
<feature type="transmembrane region" description="Helical" evidence="1">
    <location>
        <begin position="450"/>
        <end position="468"/>
    </location>
</feature>
<dbReference type="InterPro" id="IPR006073">
    <property type="entry name" value="GTP-bd"/>
</dbReference>
<accession>A0ABP9P3R2</accession>
<keyword evidence="1" id="KW-0472">Membrane</keyword>
<dbReference type="SUPFAM" id="SSF52540">
    <property type="entry name" value="P-loop containing nucleoside triphosphate hydrolases"/>
    <property type="match status" value="1"/>
</dbReference>
<evidence type="ECO:0000259" key="2">
    <source>
        <dbReference type="Pfam" id="PF01926"/>
    </source>
</evidence>
<reference evidence="4" key="1">
    <citation type="journal article" date="2019" name="Int. J. Syst. Evol. Microbiol.">
        <title>The Global Catalogue of Microorganisms (GCM) 10K type strain sequencing project: providing services to taxonomists for standard genome sequencing and annotation.</title>
        <authorList>
            <consortium name="The Broad Institute Genomics Platform"/>
            <consortium name="The Broad Institute Genome Sequencing Center for Infectious Disease"/>
            <person name="Wu L."/>
            <person name="Ma J."/>
        </authorList>
    </citation>
    <scope>NUCLEOTIDE SEQUENCE [LARGE SCALE GENOMIC DNA]</scope>
    <source>
        <strain evidence="4">JCM 18053</strain>
    </source>
</reference>
<feature type="transmembrane region" description="Helical" evidence="1">
    <location>
        <begin position="474"/>
        <end position="496"/>
    </location>
</feature>
<organism evidence="3 4">
    <name type="scientific">Prosthecobacter algae</name>
    <dbReference type="NCBI Taxonomy" id="1144682"/>
    <lineage>
        <taxon>Bacteria</taxon>
        <taxon>Pseudomonadati</taxon>
        <taxon>Verrucomicrobiota</taxon>
        <taxon>Verrucomicrobiia</taxon>
        <taxon>Verrucomicrobiales</taxon>
        <taxon>Verrucomicrobiaceae</taxon>
        <taxon>Prosthecobacter</taxon>
    </lineage>
</organism>
<dbReference type="CDD" id="cd09912">
    <property type="entry name" value="DLP_2"/>
    <property type="match status" value="1"/>
</dbReference>
<dbReference type="PANTHER" id="PTHR43681">
    <property type="entry name" value="TRANSMEMBRANE GTPASE FZO"/>
    <property type="match status" value="1"/>
</dbReference>
<comment type="caution">
    <text evidence="3">The sequence shown here is derived from an EMBL/GenBank/DDBJ whole genome shotgun (WGS) entry which is preliminary data.</text>
</comment>
<evidence type="ECO:0000256" key="1">
    <source>
        <dbReference type="SAM" id="Phobius"/>
    </source>
</evidence>
<gene>
    <name evidence="3" type="ORF">GCM10023213_22720</name>
</gene>
<dbReference type="InterPro" id="IPR051943">
    <property type="entry name" value="TRAFAC_Dynamin-like_GTPase"/>
</dbReference>
<dbReference type="EMBL" id="BAABIA010000004">
    <property type="protein sequence ID" value="GAA5140306.1"/>
    <property type="molecule type" value="Genomic_DNA"/>
</dbReference>
<keyword evidence="1" id="KW-0812">Transmembrane</keyword>
<dbReference type="InterPro" id="IPR027417">
    <property type="entry name" value="P-loop_NTPase"/>
</dbReference>
<sequence>MIGDEYFQLRTRLSGELHSLAEVIRDLGGDPESVAIAENLIASLKEPFVFVVVGEVNVGKSTFLNALFGQDFSRTGVMPTTDKILFFKHGPQQQIVPITATLDEVHVPNDILRDFHIVDTPGTNSIENEHQEITERFVPIADLVIFVFSAMNPWGASAWQFLDKVHKHWMRHVVFILQQCDLRSPEEIQVITDYMGQLSRQRYGQDFPLFPVSAKKAYMARSSGVDRERLMEESGFQRLEEHISNLVARNASRLNKLSSTVRLARQLLTNLRDHVAHQAQHAQHSAALIQEFLTEREMQVDRTLKKILPALDATERDYHESCLRVAGLADDALATRQAFKKDPSEVQEEIKPESLDHRLFQDLQFRTGDRWRQVGIILEEDCLQYDRFLHSQGRGTLFPEDTVLPTESDPELRRLFAAHIDSTIRRFVLSLRLDEAIEPGLNKARKRARWVPWLILPVLAAVGAAWYFDGPVGAAISAGGGMLLVGFALLITQSALNHTRGQLVDRLETSTMKLREMLLTQVQSDVESLFARFVPLLQPAQVEANAREKLLLSQTERLEALSDSFHAFQREMAH</sequence>
<evidence type="ECO:0000313" key="4">
    <source>
        <dbReference type="Proteomes" id="UP001499852"/>
    </source>
</evidence>
<name>A0ABP9P3R2_9BACT</name>
<evidence type="ECO:0000313" key="3">
    <source>
        <dbReference type="EMBL" id="GAA5140306.1"/>
    </source>
</evidence>
<dbReference type="PANTHER" id="PTHR43681:SF1">
    <property type="entry name" value="SARCALUMENIN"/>
    <property type="match status" value="1"/>
</dbReference>
<dbReference type="Proteomes" id="UP001499852">
    <property type="component" value="Unassembled WGS sequence"/>
</dbReference>
<dbReference type="RefSeq" id="WP_345736497.1">
    <property type="nucleotide sequence ID" value="NZ_BAABIA010000004.1"/>
</dbReference>
<proteinExistence type="predicted"/>
<keyword evidence="1" id="KW-1133">Transmembrane helix</keyword>